<dbReference type="InterPro" id="IPR026057">
    <property type="entry name" value="TBL_C"/>
</dbReference>
<feature type="compositionally biased region" description="Low complexity" evidence="2">
    <location>
        <begin position="82"/>
        <end position="96"/>
    </location>
</feature>
<dbReference type="Pfam" id="PF13839">
    <property type="entry name" value="PC-Esterase"/>
    <property type="match status" value="1"/>
</dbReference>
<organism evidence="4 5">
    <name type="scientific">Seminavis robusta</name>
    <dbReference type="NCBI Taxonomy" id="568900"/>
    <lineage>
        <taxon>Eukaryota</taxon>
        <taxon>Sar</taxon>
        <taxon>Stramenopiles</taxon>
        <taxon>Ochrophyta</taxon>
        <taxon>Bacillariophyta</taxon>
        <taxon>Bacillariophyceae</taxon>
        <taxon>Bacillariophycidae</taxon>
        <taxon>Naviculales</taxon>
        <taxon>Naviculaceae</taxon>
        <taxon>Seminavis</taxon>
    </lineage>
</organism>
<accession>A0A9N8EXX3</accession>
<protein>
    <submittedName>
        <fullName evidence="4">Pfam:DUF231</fullName>
    </submittedName>
</protein>
<proteinExistence type="inferred from homology"/>
<keyword evidence="5" id="KW-1185">Reference proteome</keyword>
<name>A0A9N8EXX3_9STRA</name>
<evidence type="ECO:0000256" key="2">
    <source>
        <dbReference type="SAM" id="MobiDB-lite"/>
    </source>
</evidence>
<dbReference type="EMBL" id="CAICTM010002017">
    <property type="protein sequence ID" value="CAB9527566.1"/>
    <property type="molecule type" value="Genomic_DNA"/>
</dbReference>
<comment type="caution">
    <text evidence="4">The sequence shown here is derived from an EMBL/GenBank/DDBJ whole genome shotgun (WGS) entry which is preliminary data.</text>
</comment>
<dbReference type="GO" id="GO:0016413">
    <property type="term" value="F:O-acetyltransferase activity"/>
    <property type="evidence" value="ECO:0007669"/>
    <property type="project" value="InterPro"/>
</dbReference>
<comment type="similarity">
    <text evidence="1">Belongs to the PC-esterase family. TBL subfamily.</text>
</comment>
<evidence type="ECO:0000256" key="1">
    <source>
        <dbReference type="ARBA" id="ARBA00007727"/>
    </source>
</evidence>
<dbReference type="Proteomes" id="UP001153069">
    <property type="component" value="Unassembled WGS sequence"/>
</dbReference>
<dbReference type="PANTHER" id="PTHR32285">
    <property type="entry name" value="PROTEIN TRICHOME BIREFRINGENCE-LIKE 9-RELATED"/>
    <property type="match status" value="1"/>
</dbReference>
<reference evidence="4" key="1">
    <citation type="submission" date="2020-06" db="EMBL/GenBank/DDBJ databases">
        <authorList>
            <consortium name="Plant Systems Biology data submission"/>
        </authorList>
    </citation>
    <scope>NUCLEOTIDE SEQUENCE</scope>
    <source>
        <strain evidence="4">D6</strain>
    </source>
</reference>
<dbReference type="PANTHER" id="PTHR32285:SF48">
    <property type="entry name" value="PROTEIN TRICHOME BIREFRINGENCE-LIKE 19"/>
    <property type="match status" value="1"/>
</dbReference>
<gene>
    <name evidence="4" type="ORF">SEMRO_2019_G311300.1</name>
</gene>
<sequence length="458" mass="52891">MPSLLRKRRKRKKALLESGHGSRRWRPSLALVVVSASLLTSFREHPALHSVRHRFAMLAPTATGSHDDVRNQTALSANQAIETTEQQSPSTSSSTQRLCTSEELRRGEWRPSILDRPPFIPSHSKCYTQEYLKQVTSWTDYRWYPFASHAYHQQSSSGDSCQFEPQFSNHEFCRVSHNKTIGFFGDSLTWEHFSSLAARFQIAVGAHDQMRFTTDDGIEHDQQKGMIFDICHGQSKIAFFRNRYMMYVDHFLAKYSIDVLVINGGAHYMKDTDLIDGFSNRPNTTGIKWIVKELAKHHQQRQGQGQGDSFLTIWRTTSPGHHQCWNFTKPVNNLTQMEEYIQYSKERYPGKMGQYGWWDFKRQTQLVLQEFQNYNNNQQQDKKDAKLNFQIMHGYDVNILRPDGHVGTIVNRSQDCLHSCDPGPADVYNILLLHLLRLEQDKRGKASIGASYTGATYF</sequence>
<evidence type="ECO:0000259" key="3">
    <source>
        <dbReference type="Pfam" id="PF13839"/>
    </source>
</evidence>
<dbReference type="AlphaFoldDB" id="A0A9N8EXX3"/>
<dbReference type="OrthoDB" id="42729at2759"/>
<feature type="region of interest" description="Disordered" evidence="2">
    <location>
        <begin position="81"/>
        <end position="104"/>
    </location>
</feature>
<evidence type="ECO:0000313" key="5">
    <source>
        <dbReference type="Proteomes" id="UP001153069"/>
    </source>
</evidence>
<evidence type="ECO:0000313" key="4">
    <source>
        <dbReference type="EMBL" id="CAB9527566.1"/>
    </source>
</evidence>
<dbReference type="InterPro" id="IPR029962">
    <property type="entry name" value="TBL"/>
</dbReference>
<feature type="domain" description="Trichome birefringence-like C-terminal" evidence="3">
    <location>
        <begin position="165"/>
        <end position="434"/>
    </location>
</feature>